<dbReference type="SUPFAM" id="SSF161084">
    <property type="entry name" value="MAPEG domain-like"/>
    <property type="match status" value="1"/>
</dbReference>
<feature type="transmembrane region" description="Helical" evidence="17">
    <location>
        <begin position="74"/>
        <end position="90"/>
    </location>
</feature>
<evidence type="ECO:0000256" key="14">
    <source>
        <dbReference type="ARBA" id="ARBA00038540"/>
    </source>
</evidence>
<evidence type="ECO:0000313" key="19">
    <source>
        <dbReference type="Proteomes" id="UP001381693"/>
    </source>
</evidence>
<evidence type="ECO:0000256" key="16">
    <source>
        <dbReference type="ARBA" id="ARBA00049385"/>
    </source>
</evidence>
<dbReference type="FunFam" id="1.20.120.550:FF:000002">
    <property type="entry name" value="Microsomal glutathione S-transferase 1"/>
    <property type="match status" value="1"/>
</dbReference>
<evidence type="ECO:0000256" key="11">
    <source>
        <dbReference type="ARBA" id="ARBA00022990"/>
    </source>
</evidence>
<comment type="catalytic activity">
    <reaction evidence="16">
        <text>RX + glutathione = an S-substituted glutathione + a halide anion + H(+)</text>
        <dbReference type="Rhea" id="RHEA:16437"/>
        <dbReference type="ChEBI" id="CHEBI:15378"/>
        <dbReference type="ChEBI" id="CHEBI:16042"/>
        <dbReference type="ChEBI" id="CHEBI:17792"/>
        <dbReference type="ChEBI" id="CHEBI:57925"/>
        <dbReference type="ChEBI" id="CHEBI:90779"/>
        <dbReference type="EC" id="2.5.1.18"/>
    </reaction>
    <physiologicalReaction direction="left-to-right" evidence="16">
        <dbReference type="Rhea" id="RHEA:16438"/>
    </physiologicalReaction>
</comment>
<feature type="transmembrane region" description="Helical" evidence="17">
    <location>
        <begin position="123"/>
        <end position="144"/>
    </location>
</feature>
<organism evidence="18 19">
    <name type="scientific">Halocaridina rubra</name>
    <name type="common">Hawaiian red shrimp</name>
    <dbReference type="NCBI Taxonomy" id="373956"/>
    <lineage>
        <taxon>Eukaryota</taxon>
        <taxon>Metazoa</taxon>
        <taxon>Ecdysozoa</taxon>
        <taxon>Arthropoda</taxon>
        <taxon>Crustacea</taxon>
        <taxon>Multicrustacea</taxon>
        <taxon>Malacostraca</taxon>
        <taxon>Eumalacostraca</taxon>
        <taxon>Eucarida</taxon>
        <taxon>Decapoda</taxon>
        <taxon>Pleocyemata</taxon>
        <taxon>Caridea</taxon>
        <taxon>Atyoidea</taxon>
        <taxon>Atyidae</taxon>
        <taxon>Halocaridina</taxon>
    </lineage>
</organism>
<evidence type="ECO:0000256" key="17">
    <source>
        <dbReference type="SAM" id="Phobius"/>
    </source>
</evidence>
<dbReference type="AlphaFoldDB" id="A0AAN9FUJ7"/>
<dbReference type="Gene3D" id="1.20.120.550">
    <property type="entry name" value="Membrane associated eicosanoid/glutathione metabolism-like domain"/>
    <property type="match status" value="1"/>
</dbReference>
<comment type="function">
    <text evidence="1">Conjugation of reduced glutathione to a wide number of exogenous and endogenous hydrophobic electrophiles.</text>
</comment>
<evidence type="ECO:0000256" key="6">
    <source>
        <dbReference type="ARBA" id="ARBA00022679"/>
    </source>
</evidence>
<gene>
    <name evidence="18" type="primary">MGST1</name>
    <name evidence="18" type="ORF">SK128_007145</name>
</gene>
<protein>
    <recommendedName>
        <fullName evidence="15">Microsomal glutathione S-transferase 1</fullName>
        <ecNumber evidence="5">2.5.1.18</ecNumber>
    </recommendedName>
</protein>
<evidence type="ECO:0000313" key="18">
    <source>
        <dbReference type="EMBL" id="KAK7086792.1"/>
    </source>
</evidence>
<keyword evidence="8" id="KW-1000">Mitochondrion outer membrane</keyword>
<evidence type="ECO:0000256" key="10">
    <source>
        <dbReference type="ARBA" id="ARBA00022989"/>
    </source>
</evidence>
<keyword evidence="13 17" id="KW-0472">Membrane</keyword>
<keyword evidence="9" id="KW-0256">Endoplasmic reticulum</keyword>
<dbReference type="EC" id="2.5.1.18" evidence="5"/>
<dbReference type="GO" id="GO:0005789">
    <property type="term" value="C:endoplasmic reticulum membrane"/>
    <property type="evidence" value="ECO:0007669"/>
    <property type="project" value="UniProtKB-SubCell"/>
</dbReference>
<dbReference type="InterPro" id="IPR001129">
    <property type="entry name" value="Membr-assoc_MAPEG"/>
</dbReference>
<evidence type="ECO:0000256" key="12">
    <source>
        <dbReference type="ARBA" id="ARBA00023128"/>
    </source>
</evidence>
<dbReference type="EMBL" id="JAXCGZ010000081">
    <property type="protein sequence ID" value="KAK7086792.1"/>
    <property type="molecule type" value="Genomic_DNA"/>
</dbReference>
<keyword evidence="12" id="KW-0496">Mitochondrion</keyword>
<evidence type="ECO:0000256" key="2">
    <source>
        <dbReference type="ARBA" id="ARBA00004294"/>
    </source>
</evidence>
<keyword evidence="11" id="KW-0007">Acetylation</keyword>
<evidence type="ECO:0000256" key="4">
    <source>
        <dbReference type="ARBA" id="ARBA00010459"/>
    </source>
</evidence>
<evidence type="ECO:0000256" key="8">
    <source>
        <dbReference type="ARBA" id="ARBA00022787"/>
    </source>
</evidence>
<sequence length="146" mass="16445">MSAWSLDNPVFSSYVFYAGVLAAKVLIMAPITGYYRITKKVFANEEDAKSMGAKEVKMNDADVERVRRAHQNDLENIPVFWILGLLYILTNPSEMIAKTVFRVFCISRILHTLLYLGGSSRRGISFMIGMVANVFMAVNVIMTFCC</sequence>
<comment type="similarity">
    <text evidence="4">Belongs to the MAPEG family.</text>
</comment>
<feature type="transmembrane region" description="Helical" evidence="17">
    <location>
        <begin position="14"/>
        <end position="35"/>
    </location>
</feature>
<evidence type="ECO:0000256" key="9">
    <source>
        <dbReference type="ARBA" id="ARBA00022824"/>
    </source>
</evidence>
<keyword evidence="7 17" id="KW-0812">Transmembrane</keyword>
<evidence type="ECO:0000256" key="1">
    <source>
        <dbReference type="ARBA" id="ARBA00003701"/>
    </source>
</evidence>
<dbReference type="GO" id="GO:0004364">
    <property type="term" value="F:glutathione transferase activity"/>
    <property type="evidence" value="ECO:0007669"/>
    <property type="project" value="UniProtKB-EC"/>
</dbReference>
<evidence type="ECO:0000256" key="3">
    <source>
        <dbReference type="ARBA" id="ARBA00004477"/>
    </source>
</evidence>
<dbReference type="PANTHER" id="PTHR10689:SF6">
    <property type="entry name" value="MICROSOMAL GLUTATHIONE S-TRANSFERASE 1"/>
    <property type="match status" value="1"/>
</dbReference>
<name>A0AAN9FUJ7_HALRR</name>
<keyword evidence="10 17" id="KW-1133">Transmembrane helix</keyword>
<keyword evidence="6 18" id="KW-0808">Transferase</keyword>
<evidence type="ECO:0000256" key="15">
    <source>
        <dbReference type="ARBA" id="ARBA00039397"/>
    </source>
</evidence>
<dbReference type="Pfam" id="PF01124">
    <property type="entry name" value="MAPEG"/>
    <property type="match status" value="1"/>
</dbReference>
<dbReference type="InterPro" id="IPR040162">
    <property type="entry name" value="MGST1-like"/>
</dbReference>
<evidence type="ECO:0000256" key="7">
    <source>
        <dbReference type="ARBA" id="ARBA00022692"/>
    </source>
</evidence>
<proteinExistence type="inferred from homology"/>
<comment type="caution">
    <text evidence="18">The sequence shown here is derived from an EMBL/GenBank/DDBJ whole genome shotgun (WGS) entry which is preliminary data.</text>
</comment>
<accession>A0AAN9FUJ7</accession>
<comment type="subcellular location">
    <subcellularLocation>
        <location evidence="3">Endoplasmic reticulum membrane</location>
        <topology evidence="3">Multi-pass membrane protein</topology>
    </subcellularLocation>
    <subcellularLocation>
        <location evidence="2">Mitochondrion outer membrane</location>
    </subcellularLocation>
</comment>
<evidence type="ECO:0000256" key="13">
    <source>
        <dbReference type="ARBA" id="ARBA00023136"/>
    </source>
</evidence>
<reference evidence="18 19" key="1">
    <citation type="submission" date="2023-11" db="EMBL/GenBank/DDBJ databases">
        <title>Halocaridina rubra genome assembly.</title>
        <authorList>
            <person name="Smith C."/>
        </authorList>
    </citation>
    <scope>NUCLEOTIDE SEQUENCE [LARGE SCALE GENOMIC DNA]</scope>
    <source>
        <strain evidence="18">EP-1</strain>
        <tissue evidence="18">Whole</tissue>
    </source>
</reference>
<dbReference type="PANTHER" id="PTHR10689">
    <property type="entry name" value="MICROSOMAL GLUTATHIONE S-TRANSFERASE 1"/>
    <property type="match status" value="1"/>
</dbReference>
<evidence type="ECO:0000256" key="5">
    <source>
        <dbReference type="ARBA" id="ARBA00012452"/>
    </source>
</evidence>
<keyword evidence="19" id="KW-1185">Reference proteome</keyword>
<dbReference type="GO" id="GO:0005741">
    <property type="term" value="C:mitochondrial outer membrane"/>
    <property type="evidence" value="ECO:0007669"/>
    <property type="project" value="UniProtKB-SubCell"/>
</dbReference>
<dbReference type="Proteomes" id="UP001381693">
    <property type="component" value="Unassembled WGS sequence"/>
</dbReference>
<comment type="subunit">
    <text evidence="14">Homotrimer; The trimer binds only one molecule of glutathione.</text>
</comment>
<dbReference type="InterPro" id="IPR023352">
    <property type="entry name" value="MAPEG-like_dom_sf"/>
</dbReference>